<protein>
    <submittedName>
        <fullName evidence="1">KICSTOR complex protein kaptin</fullName>
    </submittedName>
</protein>
<evidence type="ECO:0000313" key="2">
    <source>
        <dbReference type="Proteomes" id="UP001651158"/>
    </source>
</evidence>
<evidence type="ECO:0000313" key="1">
    <source>
        <dbReference type="EMBL" id="KAL5105275.1"/>
    </source>
</evidence>
<keyword evidence="2" id="KW-1185">Reference proteome</keyword>
<dbReference type="PANTHER" id="PTHR15435">
    <property type="entry name" value="KICSTOR COMPLEX PROTEIN KAPTIN"/>
    <property type="match status" value="1"/>
</dbReference>
<dbReference type="InterPro" id="IPR029982">
    <property type="entry name" value="Kptn"/>
</dbReference>
<dbReference type="Proteomes" id="UP001651158">
    <property type="component" value="Unassembled WGS sequence"/>
</dbReference>
<organism evidence="1 2">
    <name type="scientific">Taenia crassiceps</name>
    <dbReference type="NCBI Taxonomy" id="6207"/>
    <lineage>
        <taxon>Eukaryota</taxon>
        <taxon>Metazoa</taxon>
        <taxon>Spiralia</taxon>
        <taxon>Lophotrochozoa</taxon>
        <taxon>Platyhelminthes</taxon>
        <taxon>Cestoda</taxon>
        <taxon>Eucestoda</taxon>
        <taxon>Cyclophyllidea</taxon>
        <taxon>Taeniidae</taxon>
        <taxon>Taenia</taxon>
    </lineage>
</organism>
<name>A0ABR4Q6N4_9CEST</name>
<dbReference type="PANTHER" id="PTHR15435:SF2">
    <property type="entry name" value="KICSTOR COMPLEX PROTEIN KAPTIN"/>
    <property type="match status" value="1"/>
</dbReference>
<proteinExistence type="predicted"/>
<reference evidence="1 2" key="1">
    <citation type="journal article" date="2022" name="Front. Cell. Infect. Microbiol.">
        <title>The Genomes of Two Strains of Taenia crassiceps the Animal Model for the Study of Human Cysticercosis.</title>
        <authorList>
            <person name="Bobes R.J."/>
            <person name="Estrada K."/>
            <person name="Rios-Valencia D.G."/>
            <person name="Calderon-Gallegos A."/>
            <person name="de la Torre P."/>
            <person name="Carrero J.C."/>
            <person name="Sanchez-Flores A."/>
            <person name="Laclette J.P."/>
        </authorList>
    </citation>
    <scope>NUCLEOTIDE SEQUENCE [LARGE SCALE GENOMIC DNA]</scope>
    <source>
        <strain evidence="1">WFUcys</strain>
    </source>
</reference>
<gene>
    <name evidence="1" type="ORF">TcWFU_008461</name>
</gene>
<comment type="caution">
    <text evidence="1">The sequence shown here is derived from an EMBL/GenBank/DDBJ whole genome shotgun (WGS) entry which is preliminary data.</text>
</comment>
<sequence>MNQPSKTVFSSLKNKSKPLLQNIFRVLITSKEHYQPLSTFSVVIALTVRLFVLLTTPMAETLPSVPFDFSFYKEVAFFPTVGQSTIHSLTHLPSQSSIDCGDESSCRKHDLLVASLLPGGESSSSARCCNLYSFHLGRKHLTSSTKSFDFVYLPGKVDLMHSSVLVADIVCIKAFYDDQSQNYVVSMGLVKEEGSCFFNIYAAPRLSDLPERCICMSELVHFPVQVVYTYFMSPTKGTLQWAFLLSTSGSLASPCDLNESSCNAVPVQVYTRLIDAAPSKVKGERDEEEEGQEYDCEALTSTNSGEESQGHKPATCTTVNSVFGVIGNASACSLFPELNNLPPRVVTFMDFLLLVDGDTHYRMSAFGTLDGWIGVGLVNMAGPELEAFYSTSHDSVITGLKFFRQFDQDSTSPSDVSLLVCSGLEPAVVYCCPFRNGHGGGKLASSSRLVLPQSADFDHVNCACVADLDFDGFPEIVVGTFGQQLLFYDWTSDPRSPTEGCYTLVHQRRMVGPVHSLECGGECDFLGDGTYSLLFSTEALAPKQPWSCIVELTTVMQGDTATT</sequence>
<accession>A0ABR4Q6N4</accession>
<dbReference type="EMBL" id="JAKROA010000009">
    <property type="protein sequence ID" value="KAL5105275.1"/>
    <property type="molecule type" value="Genomic_DNA"/>
</dbReference>